<evidence type="ECO:0000313" key="2">
    <source>
        <dbReference type="EMBL" id="MCY0791318.1"/>
    </source>
</evidence>
<evidence type="ECO:0000259" key="1">
    <source>
        <dbReference type="Pfam" id="PF09937"/>
    </source>
</evidence>
<name>A0A9Q4CU16_MORMO</name>
<reference evidence="2" key="1">
    <citation type="submission" date="2022-08" db="EMBL/GenBank/DDBJ databases">
        <authorList>
            <person name="Dale J.L."/>
        </authorList>
    </citation>
    <scope>NUCLEOTIDE SEQUENCE</scope>
    <source>
        <strain evidence="2">2022EL-00758</strain>
    </source>
</reference>
<dbReference type="Proteomes" id="UP001076655">
    <property type="component" value="Unassembled WGS sequence"/>
</dbReference>
<dbReference type="Pfam" id="PF09937">
    <property type="entry name" value="DUF2169"/>
    <property type="match status" value="1"/>
</dbReference>
<feature type="domain" description="DUF2169" evidence="1">
    <location>
        <begin position="25"/>
        <end position="321"/>
    </location>
</feature>
<gene>
    <name evidence="2" type="ORF">N0392_16680</name>
</gene>
<organism evidence="2 3">
    <name type="scientific">Morganella morganii</name>
    <name type="common">Proteus morganii</name>
    <dbReference type="NCBI Taxonomy" id="582"/>
    <lineage>
        <taxon>Bacteria</taxon>
        <taxon>Pseudomonadati</taxon>
        <taxon>Pseudomonadota</taxon>
        <taxon>Gammaproteobacteria</taxon>
        <taxon>Enterobacterales</taxon>
        <taxon>Morganellaceae</taxon>
        <taxon>Morganella</taxon>
    </lineage>
</organism>
<dbReference type="EMBL" id="JAPNMI010000009">
    <property type="protein sequence ID" value="MCY0791318.1"/>
    <property type="molecule type" value="Genomic_DNA"/>
</dbReference>
<protein>
    <submittedName>
        <fullName evidence="2">DUF2169 domain-containing protein</fullName>
    </submittedName>
</protein>
<dbReference type="RefSeq" id="WP_052926468.1">
    <property type="nucleotide sequence ID" value="NZ_BRRE01000009.1"/>
</dbReference>
<dbReference type="AlphaFoldDB" id="A0A9Q4CU16"/>
<proteinExistence type="predicted"/>
<accession>A0A9Q4CU16</accession>
<sequence>MNFINHTIFPALNFDCHNPHHDKFHVVASRITYDIRINNRNGQSQLIISPEQSPLNYTDISYSEMVDASIEYENDLAPYKPKTDIVINATAFAPENNPVPVFDVGIQIGKYQKALRIFGSRNWVKEGNEWFLTEPEPISYLNIRYEHASGGTYSTGDTVFTSPANPIGMGWYPAEFLAGSDKTQLPAHQIESPDIPAQHISQILRPDGFGFFGRTWQGRAEYAGDYHQNPPSQMPDNLNYWCGAHPTLQIPHLKAGNKLPLKLFGLVSATEIERQHVLFYVPVENLFVFIGSGLGFSIPKNLQLDTIVVDMNLRKVFCTYRIALPDSLNITEVTLRYIPDHPAI</sequence>
<dbReference type="InterPro" id="IPR018683">
    <property type="entry name" value="DUF2169"/>
</dbReference>
<evidence type="ECO:0000313" key="3">
    <source>
        <dbReference type="Proteomes" id="UP001076655"/>
    </source>
</evidence>
<comment type="caution">
    <text evidence="2">The sequence shown here is derived from an EMBL/GenBank/DDBJ whole genome shotgun (WGS) entry which is preliminary data.</text>
</comment>